<dbReference type="PROSITE" id="PS51819">
    <property type="entry name" value="VOC"/>
    <property type="match status" value="1"/>
</dbReference>
<gene>
    <name evidence="2" type="ORF">METZ01_LOCUS267257</name>
</gene>
<feature type="non-terminal residue" evidence="2">
    <location>
        <position position="124"/>
    </location>
</feature>
<accession>A0A382JT49</accession>
<protein>
    <recommendedName>
        <fullName evidence="1">VOC domain-containing protein</fullName>
    </recommendedName>
</protein>
<organism evidence="2">
    <name type="scientific">marine metagenome</name>
    <dbReference type="NCBI Taxonomy" id="408172"/>
    <lineage>
        <taxon>unclassified sequences</taxon>
        <taxon>metagenomes</taxon>
        <taxon>ecological metagenomes</taxon>
    </lineage>
</organism>
<name>A0A382JT49_9ZZZZ</name>
<evidence type="ECO:0000259" key="1">
    <source>
        <dbReference type="PROSITE" id="PS51819"/>
    </source>
</evidence>
<evidence type="ECO:0000313" key="2">
    <source>
        <dbReference type="EMBL" id="SVC14403.1"/>
    </source>
</evidence>
<feature type="domain" description="VOC" evidence="1">
    <location>
        <begin position="11"/>
        <end position="119"/>
    </location>
</feature>
<feature type="non-terminal residue" evidence="2">
    <location>
        <position position="1"/>
    </location>
</feature>
<proteinExistence type="predicted"/>
<reference evidence="2" key="1">
    <citation type="submission" date="2018-05" db="EMBL/GenBank/DDBJ databases">
        <authorList>
            <person name="Lanie J.A."/>
            <person name="Ng W.-L."/>
            <person name="Kazmierczak K.M."/>
            <person name="Andrzejewski T.M."/>
            <person name="Davidsen T.M."/>
            <person name="Wayne K.J."/>
            <person name="Tettelin H."/>
            <person name="Glass J.I."/>
            <person name="Rusch D."/>
            <person name="Podicherti R."/>
            <person name="Tsui H.-C.T."/>
            <person name="Winkler M.E."/>
        </authorList>
    </citation>
    <scope>NUCLEOTIDE SEQUENCE</scope>
</reference>
<sequence>VPDDKLIWPACLHHLNLKSEDSEALVDWYSKALMMEPKVTVIGETWLSGKDRHFIISHGPRGGLKYAAYTLENEAQLIRLRNHICEKDIAVYPSPSPLMEDSAFMIADPDGNQFVLGIRREAAV</sequence>
<dbReference type="Gene3D" id="3.10.180.10">
    <property type="entry name" value="2,3-Dihydroxybiphenyl 1,2-Dioxygenase, domain 1"/>
    <property type="match status" value="1"/>
</dbReference>
<dbReference type="InterPro" id="IPR037523">
    <property type="entry name" value="VOC_core"/>
</dbReference>
<dbReference type="AlphaFoldDB" id="A0A382JT49"/>
<dbReference type="EMBL" id="UINC01075832">
    <property type="protein sequence ID" value="SVC14403.1"/>
    <property type="molecule type" value="Genomic_DNA"/>
</dbReference>
<dbReference type="InterPro" id="IPR029068">
    <property type="entry name" value="Glyas_Bleomycin-R_OHBP_Dase"/>
</dbReference>
<dbReference type="SUPFAM" id="SSF54593">
    <property type="entry name" value="Glyoxalase/Bleomycin resistance protein/Dihydroxybiphenyl dioxygenase"/>
    <property type="match status" value="1"/>
</dbReference>